<dbReference type="PANTHER" id="PTHR36111:SF2">
    <property type="entry name" value="INNER MEMBRANE PROTEIN"/>
    <property type="match status" value="1"/>
</dbReference>
<reference evidence="2" key="1">
    <citation type="submission" date="2022-12" db="EMBL/GenBank/DDBJ databases">
        <title>Peptostreptococcus.</title>
        <authorList>
            <person name="Lee S.H."/>
        </authorList>
    </citation>
    <scope>NUCLEOTIDE SEQUENCE</scope>
    <source>
        <strain evidence="2">CBA3647</strain>
    </source>
</reference>
<dbReference type="InterPro" id="IPR007563">
    <property type="entry name" value="DUF554"/>
</dbReference>
<accession>A0ABY7JQE4</accession>
<dbReference type="EMBL" id="CP114052">
    <property type="protein sequence ID" value="WAW14714.1"/>
    <property type="molecule type" value="Genomic_DNA"/>
</dbReference>
<gene>
    <name evidence="2" type="ORF">O0R46_09035</name>
</gene>
<sequence>MQFVLLNGLAIMIGSIIGVLLKKGIPEEINKALMKAMGLVCIYIGIGLMLKGKNSILIIVAIGVGTLLGEILNIDGRINRLGARIQSRFTKNSNSKLTEGFVTASVLFCAGGMGVVGALNVGLSGNGDILMAKSVLDFIVSIVFSATLGIGVGFSSITLILYQGIFVLLASILSPFMKEAAIGNISGVGGIIIIAIGFNLALESKIRATNIAMAIFIPIILALFGIV</sequence>
<feature type="transmembrane region" description="Helical" evidence="1">
    <location>
        <begin position="208"/>
        <end position="226"/>
    </location>
</feature>
<organism evidence="2 3">
    <name type="scientific">Peptostreptococcus equinus</name>
    <dbReference type="NCBI Taxonomy" id="3003601"/>
    <lineage>
        <taxon>Bacteria</taxon>
        <taxon>Bacillati</taxon>
        <taxon>Bacillota</taxon>
        <taxon>Clostridia</taxon>
        <taxon>Peptostreptococcales</taxon>
        <taxon>Peptostreptococcaceae</taxon>
        <taxon>Peptostreptococcus</taxon>
    </lineage>
</organism>
<proteinExistence type="predicted"/>
<evidence type="ECO:0000313" key="2">
    <source>
        <dbReference type="EMBL" id="WAW14714.1"/>
    </source>
</evidence>
<dbReference type="Pfam" id="PF04474">
    <property type="entry name" value="DUF554"/>
    <property type="match status" value="1"/>
</dbReference>
<feature type="transmembrane region" description="Helical" evidence="1">
    <location>
        <begin position="56"/>
        <end position="76"/>
    </location>
</feature>
<feature type="transmembrane region" description="Helical" evidence="1">
    <location>
        <begin position="32"/>
        <end position="50"/>
    </location>
</feature>
<keyword evidence="1" id="KW-1133">Transmembrane helix</keyword>
<keyword evidence="1" id="KW-0812">Transmembrane</keyword>
<evidence type="ECO:0000256" key="1">
    <source>
        <dbReference type="SAM" id="Phobius"/>
    </source>
</evidence>
<feature type="transmembrane region" description="Helical" evidence="1">
    <location>
        <begin position="181"/>
        <end position="202"/>
    </location>
</feature>
<name>A0ABY7JQE4_9FIRM</name>
<dbReference type="RefSeq" id="WP_269311411.1">
    <property type="nucleotide sequence ID" value="NZ_CP114052.1"/>
</dbReference>
<keyword evidence="3" id="KW-1185">Reference proteome</keyword>
<evidence type="ECO:0000313" key="3">
    <source>
        <dbReference type="Proteomes" id="UP001164187"/>
    </source>
</evidence>
<dbReference type="Proteomes" id="UP001164187">
    <property type="component" value="Chromosome"/>
</dbReference>
<feature type="transmembrane region" description="Helical" evidence="1">
    <location>
        <begin position="6"/>
        <end position="25"/>
    </location>
</feature>
<feature type="transmembrane region" description="Helical" evidence="1">
    <location>
        <begin position="97"/>
        <end position="119"/>
    </location>
</feature>
<keyword evidence="1" id="KW-0472">Membrane</keyword>
<dbReference type="PANTHER" id="PTHR36111">
    <property type="entry name" value="INNER MEMBRANE PROTEIN-RELATED"/>
    <property type="match status" value="1"/>
</dbReference>
<protein>
    <submittedName>
        <fullName evidence="2">DUF554 domain-containing protein</fullName>
    </submittedName>
</protein>
<feature type="transmembrane region" description="Helical" evidence="1">
    <location>
        <begin position="139"/>
        <end position="169"/>
    </location>
</feature>